<dbReference type="EMBL" id="FOJY01000015">
    <property type="protein sequence ID" value="SFB25055.1"/>
    <property type="molecule type" value="Genomic_DNA"/>
</dbReference>
<keyword evidence="3" id="KW-0812">Transmembrane</keyword>
<evidence type="ECO:0000256" key="2">
    <source>
        <dbReference type="SAM" id="MobiDB-lite"/>
    </source>
</evidence>
<keyword evidence="1" id="KW-0175">Coiled coil</keyword>
<reference evidence="5 6" key="1">
    <citation type="submission" date="2016-10" db="EMBL/GenBank/DDBJ databases">
        <authorList>
            <person name="de Groot N.N."/>
        </authorList>
    </citation>
    <scope>NUCLEOTIDE SEQUENCE [LARGE SCALE GENOMIC DNA]</scope>
    <source>
        <strain evidence="5 6">DSM 5522</strain>
    </source>
</reference>
<dbReference type="AlphaFoldDB" id="A0A1I0ZHC7"/>
<evidence type="ECO:0000313" key="6">
    <source>
        <dbReference type="Proteomes" id="UP000198838"/>
    </source>
</evidence>
<evidence type="ECO:0000256" key="1">
    <source>
        <dbReference type="SAM" id="Coils"/>
    </source>
</evidence>
<accession>A0A1I0ZHC7</accession>
<feature type="coiled-coil region" evidence="1">
    <location>
        <begin position="129"/>
        <end position="156"/>
    </location>
</feature>
<dbReference type="RefSeq" id="WP_143088300.1">
    <property type="nucleotide sequence ID" value="NZ_FOJY01000015.1"/>
</dbReference>
<sequence length="299" mass="33435">MADEKDNSVENAVEKPAEKPVDKAAEKRAKKEAKREAKEAKKREKLEKEAAKRGMTVEELLEERSGGKLSVVILTFLILLVWLAIFAALIKFDVGGFGSTVLYPMLKDVPYVNKILPDVEDDTNNATGEESKYQTLDEALARIDELEKELSAAKSSSSGDSDKISELEEEVSRLKVYEENQTAFQTEKENFYREVVFGDNAPDINEYKTYYESIDSENAAKLYKEVLASQEASQEVQDYASTYASMKPKQAAAILETMTDNLSLVAKILDNMDTEDRANILGNMDKNVAAQLTKLMNPD</sequence>
<feature type="domain" description="Magnesium transporter MgtE intracellular" evidence="4">
    <location>
        <begin position="238"/>
        <end position="299"/>
    </location>
</feature>
<evidence type="ECO:0000259" key="4">
    <source>
        <dbReference type="Pfam" id="PF03448"/>
    </source>
</evidence>
<gene>
    <name evidence="5" type="ORF">SAMN05216249_11538</name>
</gene>
<dbReference type="OrthoDB" id="1766808at2"/>
<dbReference type="SUPFAM" id="SSF158791">
    <property type="entry name" value="MgtE N-terminal domain-like"/>
    <property type="match status" value="1"/>
</dbReference>
<dbReference type="STRING" id="1120918.SAMN05216249_11538"/>
<keyword evidence="3" id="KW-0472">Membrane</keyword>
<feature type="region of interest" description="Disordered" evidence="2">
    <location>
        <begin position="1"/>
        <end position="49"/>
    </location>
</feature>
<dbReference type="InterPro" id="IPR006668">
    <property type="entry name" value="Mg_transptr_MgtE_intracell_dom"/>
</dbReference>
<keyword evidence="6" id="KW-1185">Reference proteome</keyword>
<dbReference type="Gene3D" id="1.25.60.10">
    <property type="entry name" value="MgtE N-terminal domain-like"/>
    <property type="match status" value="1"/>
</dbReference>
<protein>
    <submittedName>
        <fullName evidence="5">MgtE intracellular N domain-containing protein</fullName>
    </submittedName>
</protein>
<dbReference type="InterPro" id="IPR038076">
    <property type="entry name" value="MgtE_N_sf"/>
</dbReference>
<dbReference type="Pfam" id="PF03448">
    <property type="entry name" value="MgtE_N"/>
    <property type="match status" value="1"/>
</dbReference>
<feature type="transmembrane region" description="Helical" evidence="3">
    <location>
        <begin position="69"/>
        <end position="90"/>
    </location>
</feature>
<keyword evidence="3" id="KW-1133">Transmembrane helix</keyword>
<proteinExistence type="predicted"/>
<name>A0A1I0ZHC7_9FIRM</name>
<organism evidence="5 6">
    <name type="scientific">Acetitomaculum ruminis DSM 5522</name>
    <dbReference type="NCBI Taxonomy" id="1120918"/>
    <lineage>
        <taxon>Bacteria</taxon>
        <taxon>Bacillati</taxon>
        <taxon>Bacillota</taxon>
        <taxon>Clostridia</taxon>
        <taxon>Lachnospirales</taxon>
        <taxon>Lachnospiraceae</taxon>
        <taxon>Acetitomaculum</taxon>
    </lineage>
</organism>
<evidence type="ECO:0000313" key="5">
    <source>
        <dbReference type="EMBL" id="SFB25055.1"/>
    </source>
</evidence>
<evidence type="ECO:0000256" key="3">
    <source>
        <dbReference type="SAM" id="Phobius"/>
    </source>
</evidence>
<dbReference type="Proteomes" id="UP000198838">
    <property type="component" value="Unassembled WGS sequence"/>
</dbReference>